<protein>
    <submittedName>
        <fullName evidence="2">Uncharacterized protein</fullName>
    </submittedName>
</protein>
<comment type="caution">
    <text evidence="2">The sequence shown here is derived from an EMBL/GenBank/DDBJ whole genome shotgun (WGS) entry which is preliminary data.</text>
</comment>
<proteinExistence type="predicted"/>
<accession>A0A4Y9R2Z9</accession>
<dbReference type="RefSeq" id="WP_135120087.1">
    <property type="nucleotide sequence ID" value="NZ_SPQZ01000003.1"/>
</dbReference>
<feature type="transmembrane region" description="Helical" evidence="1">
    <location>
        <begin position="7"/>
        <end position="29"/>
    </location>
</feature>
<organism evidence="2 3">
    <name type="scientific">Orlajensenia leifsoniae</name>
    <dbReference type="NCBI Taxonomy" id="2561933"/>
    <lineage>
        <taxon>Bacteria</taxon>
        <taxon>Bacillati</taxon>
        <taxon>Actinomycetota</taxon>
        <taxon>Actinomycetes</taxon>
        <taxon>Micrococcales</taxon>
        <taxon>Microbacteriaceae</taxon>
        <taxon>Orlajensenia</taxon>
    </lineage>
</organism>
<dbReference type="AlphaFoldDB" id="A0A4Y9R2Z9"/>
<evidence type="ECO:0000313" key="2">
    <source>
        <dbReference type="EMBL" id="TFV98083.1"/>
    </source>
</evidence>
<evidence type="ECO:0000313" key="3">
    <source>
        <dbReference type="Proteomes" id="UP000298127"/>
    </source>
</evidence>
<keyword evidence="1" id="KW-1133">Transmembrane helix</keyword>
<keyword evidence="1" id="KW-0812">Transmembrane</keyword>
<name>A0A4Y9R2Z9_9MICO</name>
<keyword evidence="3" id="KW-1185">Reference proteome</keyword>
<feature type="transmembrane region" description="Helical" evidence="1">
    <location>
        <begin position="49"/>
        <end position="75"/>
    </location>
</feature>
<gene>
    <name evidence="2" type="ORF">E4M00_08585</name>
</gene>
<sequence length="80" mass="8076">MNPWLSALWAGLVVGVVGCAVGVAGLVALLPGQRTQEAYAGVDWAAISIVQTLVLPASVVLLVASGLALLAYAAARFSAR</sequence>
<evidence type="ECO:0000256" key="1">
    <source>
        <dbReference type="SAM" id="Phobius"/>
    </source>
</evidence>
<dbReference type="EMBL" id="SPQZ01000003">
    <property type="protein sequence ID" value="TFV98083.1"/>
    <property type="molecule type" value="Genomic_DNA"/>
</dbReference>
<keyword evidence="1" id="KW-0472">Membrane</keyword>
<dbReference type="Proteomes" id="UP000298127">
    <property type="component" value="Unassembled WGS sequence"/>
</dbReference>
<reference evidence="2 3" key="1">
    <citation type="journal article" date="2018" name="J. Microbiol.">
        <title>Leifsonia flava sp. nov., a novel actinobacterium isolated from the rhizosphere of Aquilegia viridiflora.</title>
        <authorList>
            <person name="Cai Y."/>
            <person name="Tao W.Z."/>
            <person name="Ma Y.J."/>
            <person name="Cheng J."/>
            <person name="Zhang M.Y."/>
            <person name="Zhang Y.X."/>
        </authorList>
    </citation>
    <scope>NUCLEOTIDE SEQUENCE [LARGE SCALE GENOMIC DNA]</scope>
    <source>
        <strain evidence="2 3">SYP-B2174</strain>
    </source>
</reference>